<evidence type="ECO:0000256" key="6">
    <source>
        <dbReference type="ARBA" id="ARBA00023136"/>
    </source>
</evidence>
<evidence type="ECO:0000313" key="9">
    <source>
        <dbReference type="EMBL" id="KAH7353460.1"/>
    </source>
</evidence>
<evidence type="ECO:0000256" key="3">
    <source>
        <dbReference type="ARBA" id="ARBA00022448"/>
    </source>
</evidence>
<dbReference type="InterPro" id="IPR005829">
    <property type="entry name" value="Sugar_transporter_CS"/>
</dbReference>
<feature type="transmembrane region" description="Helical" evidence="7">
    <location>
        <begin position="210"/>
        <end position="231"/>
    </location>
</feature>
<feature type="transmembrane region" description="Helical" evidence="7">
    <location>
        <begin position="332"/>
        <end position="354"/>
    </location>
</feature>
<dbReference type="Gene3D" id="1.20.1250.20">
    <property type="entry name" value="MFS general substrate transporter like domains"/>
    <property type="match status" value="1"/>
</dbReference>
<evidence type="ECO:0000256" key="5">
    <source>
        <dbReference type="ARBA" id="ARBA00022989"/>
    </source>
</evidence>
<dbReference type="SUPFAM" id="SSF103473">
    <property type="entry name" value="MFS general substrate transporter"/>
    <property type="match status" value="1"/>
</dbReference>
<keyword evidence="3" id="KW-0813">Transport</keyword>
<dbReference type="PANTHER" id="PTHR48022">
    <property type="entry name" value="PLASTIDIC GLUCOSE TRANSPORTER 4"/>
    <property type="match status" value="1"/>
</dbReference>
<sequence>MKMSTQETPSKRPQILTVSTYFICSAYTPLIMSDVKPVESAPIVATQPDAIVSREEFQRMLQDLPPWYKDAKRLKLYLLLIAPLLTSTATGFDISMSNGLQSVEYFMENFGHPSGSTLGFYGASMSIGGLVGAVLGSKMSDWFGRRVMVVVGAAIIFGSAFMQTFAPTFAVFVAGKLILGIGSALQQMSAPILVTELAHPKERITVSSFYNTNIFLGLIIGSWITFGTHTIPSQWSWKLPCILQAAIPSYQIVMTWFCPESPRWLMVRGRIQEAQDILVRYHGSTDMGADDPVVHTEMQEILAGIEADKTQIRFNKEGLKSIFGSKGNRHRLFIAMIVAIGSQTLGSNFISVYLPLIMDQIGMTSSKEKTLMNAIMSILNWLTALVCVATIHRMRRRLLFLTSLGGMTGAFIVWTALTAQYVESLQPAYGKGVLAMIFVFNVFSAICWIPMVIAYPLECITTKQRGVFFAFVFFCISGSSSVATYIGPPMLEALGWKTYVIQICYNAVIWVIIFFTFVETKGMTLEEVAGIFDGFDSLDSAQAVAQDKLRQVEKQAAQLEEVDHMEGGAAK</sequence>
<dbReference type="GO" id="GO:0005351">
    <property type="term" value="F:carbohydrate:proton symporter activity"/>
    <property type="evidence" value="ECO:0007669"/>
    <property type="project" value="TreeGrafter"/>
</dbReference>
<evidence type="ECO:0000256" key="4">
    <source>
        <dbReference type="ARBA" id="ARBA00022692"/>
    </source>
</evidence>
<dbReference type="InterPro" id="IPR020846">
    <property type="entry name" value="MFS_dom"/>
</dbReference>
<feature type="transmembrane region" description="Helical" evidence="7">
    <location>
        <begin position="398"/>
        <end position="421"/>
    </location>
</feature>
<keyword evidence="5 7" id="KW-1133">Transmembrane helix</keyword>
<keyword evidence="6 7" id="KW-0472">Membrane</keyword>
<proteinExistence type="inferred from homology"/>
<feature type="transmembrane region" description="Helical" evidence="7">
    <location>
        <begin position="433"/>
        <end position="455"/>
    </location>
</feature>
<dbReference type="GO" id="GO:0016020">
    <property type="term" value="C:membrane"/>
    <property type="evidence" value="ECO:0007669"/>
    <property type="project" value="UniProtKB-SubCell"/>
</dbReference>
<evidence type="ECO:0000256" key="7">
    <source>
        <dbReference type="SAM" id="Phobius"/>
    </source>
</evidence>
<feature type="transmembrane region" description="Helical" evidence="7">
    <location>
        <begin position="499"/>
        <end position="518"/>
    </location>
</feature>
<comment type="subcellular location">
    <subcellularLocation>
        <location evidence="1">Membrane</location>
        <topology evidence="1">Multi-pass membrane protein</topology>
    </subcellularLocation>
</comment>
<feature type="transmembrane region" description="Helical" evidence="7">
    <location>
        <begin position="374"/>
        <end position="391"/>
    </location>
</feature>
<gene>
    <name evidence="9" type="ORF">B0T11DRAFT_286859</name>
</gene>
<dbReference type="Proteomes" id="UP000813385">
    <property type="component" value="Unassembled WGS sequence"/>
</dbReference>
<feature type="transmembrane region" description="Helical" evidence="7">
    <location>
        <begin position="467"/>
        <end position="487"/>
    </location>
</feature>
<dbReference type="InterPro" id="IPR005828">
    <property type="entry name" value="MFS_sugar_transport-like"/>
</dbReference>
<evidence type="ECO:0000313" key="10">
    <source>
        <dbReference type="Proteomes" id="UP000813385"/>
    </source>
</evidence>
<protein>
    <submittedName>
        <fullName evidence="9">MFS hexose transporter</fullName>
    </submittedName>
</protein>
<feature type="domain" description="Major facilitator superfamily (MFS) profile" evidence="8">
    <location>
        <begin position="79"/>
        <end position="521"/>
    </location>
</feature>
<feature type="transmembrane region" description="Helical" evidence="7">
    <location>
        <begin position="76"/>
        <end position="96"/>
    </location>
</feature>
<dbReference type="OrthoDB" id="6133115at2759"/>
<evidence type="ECO:0000256" key="1">
    <source>
        <dbReference type="ARBA" id="ARBA00004141"/>
    </source>
</evidence>
<keyword evidence="4 7" id="KW-0812">Transmembrane</keyword>
<accession>A0A8K0T7U5</accession>
<reference evidence="9" key="1">
    <citation type="journal article" date="2021" name="Nat. Commun.">
        <title>Genetic determinants of endophytism in the Arabidopsis root mycobiome.</title>
        <authorList>
            <person name="Mesny F."/>
            <person name="Miyauchi S."/>
            <person name="Thiergart T."/>
            <person name="Pickel B."/>
            <person name="Atanasova L."/>
            <person name="Karlsson M."/>
            <person name="Huettel B."/>
            <person name="Barry K.W."/>
            <person name="Haridas S."/>
            <person name="Chen C."/>
            <person name="Bauer D."/>
            <person name="Andreopoulos W."/>
            <person name="Pangilinan J."/>
            <person name="LaButti K."/>
            <person name="Riley R."/>
            <person name="Lipzen A."/>
            <person name="Clum A."/>
            <person name="Drula E."/>
            <person name="Henrissat B."/>
            <person name="Kohler A."/>
            <person name="Grigoriev I.V."/>
            <person name="Martin F.M."/>
            <person name="Hacquard S."/>
        </authorList>
    </citation>
    <scope>NUCLEOTIDE SEQUENCE</scope>
    <source>
        <strain evidence="9">MPI-CAGE-AT-0016</strain>
    </source>
</reference>
<feature type="transmembrane region" description="Helical" evidence="7">
    <location>
        <begin position="116"/>
        <end position="135"/>
    </location>
</feature>
<name>A0A8K0T7U5_9PEZI</name>
<dbReference type="Pfam" id="PF00083">
    <property type="entry name" value="Sugar_tr"/>
    <property type="match status" value="1"/>
</dbReference>
<dbReference type="PROSITE" id="PS00216">
    <property type="entry name" value="SUGAR_TRANSPORT_1"/>
    <property type="match status" value="1"/>
</dbReference>
<dbReference type="AlphaFoldDB" id="A0A8K0T7U5"/>
<evidence type="ECO:0000259" key="8">
    <source>
        <dbReference type="PROSITE" id="PS50850"/>
    </source>
</evidence>
<keyword evidence="10" id="KW-1185">Reference proteome</keyword>
<dbReference type="InterPro" id="IPR050360">
    <property type="entry name" value="MFS_Sugar_Transporters"/>
</dbReference>
<dbReference type="PROSITE" id="PS50850">
    <property type="entry name" value="MFS"/>
    <property type="match status" value="1"/>
</dbReference>
<dbReference type="InterPro" id="IPR036259">
    <property type="entry name" value="MFS_trans_sf"/>
</dbReference>
<dbReference type="PANTHER" id="PTHR48022:SF64">
    <property type="entry name" value="MAJOR FACILITATOR SUPERFAMILY (MFS) PROFILE DOMAIN-CONTAINING PROTEIN"/>
    <property type="match status" value="1"/>
</dbReference>
<feature type="transmembrane region" description="Helical" evidence="7">
    <location>
        <begin position="147"/>
        <end position="165"/>
    </location>
</feature>
<organism evidence="9 10">
    <name type="scientific">Plectosphaerella cucumerina</name>
    <dbReference type="NCBI Taxonomy" id="40658"/>
    <lineage>
        <taxon>Eukaryota</taxon>
        <taxon>Fungi</taxon>
        <taxon>Dikarya</taxon>
        <taxon>Ascomycota</taxon>
        <taxon>Pezizomycotina</taxon>
        <taxon>Sordariomycetes</taxon>
        <taxon>Hypocreomycetidae</taxon>
        <taxon>Glomerellales</taxon>
        <taxon>Plectosphaerellaceae</taxon>
        <taxon>Plectosphaerella</taxon>
    </lineage>
</organism>
<dbReference type="EMBL" id="JAGPXD010000005">
    <property type="protein sequence ID" value="KAH7353460.1"/>
    <property type="molecule type" value="Genomic_DNA"/>
</dbReference>
<dbReference type="FunFam" id="1.20.1250.20:FF:000134">
    <property type="entry name" value="MFS sugar transporter protein"/>
    <property type="match status" value="1"/>
</dbReference>
<evidence type="ECO:0000256" key="2">
    <source>
        <dbReference type="ARBA" id="ARBA00010992"/>
    </source>
</evidence>
<comment type="similarity">
    <text evidence="2">Belongs to the major facilitator superfamily. Sugar transporter (TC 2.A.1.1) family.</text>
</comment>
<comment type="caution">
    <text evidence="9">The sequence shown here is derived from an EMBL/GenBank/DDBJ whole genome shotgun (WGS) entry which is preliminary data.</text>
</comment>